<dbReference type="OrthoDB" id="7390251at2"/>
<sequence length="320" mass="34401">MSETVIDSSGETQFGEMLRRELVQGDRALAGVPPVLGHMLASTAPSLVSDDILAHIRGMLGDISRQLIRAETAALHSDRNPEEIQDRVDRLSNHLAASSALLSFSFALAVEGQLAEELQERTGIDQVLTPMMQELIASDDESVAELAMATLAAQARFIQAHRRMSLPLGELPAELFHEILRSWSHFAKDVSPASKTQVEGLLRAAYDESGSRTGMLGRLVSTMNSGARAGLVIGHSGLALFATALARLSYQPREMAVLSCHTSQLARLALGLLASGFEPDEIAHTFMQLHPDYSPPRGIKSLNQEQAAELLASTMPGSGS</sequence>
<accession>A0A1Y6FI20</accession>
<reference evidence="2" key="1">
    <citation type="submission" date="2017-04" db="EMBL/GenBank/DDBJ databases">
        <authorList>
            <person name="Varghese N."/>
            <person name="Submissions S."/>
        </authorList>
    </citation>
    <scope>NUCLEOTIDE SEQUENCE [LARGE SCALE GENOMIC DNA]</scope>
</reference>
<protein>
    <submittedName>
        <fullName evidence="1">Uncharacterized protein</fullName>
    </submittedName>
</protein>
<dbReference type="AlphaFoldDB" id="A0A1Y6FI20"/>
<dbReference type="EMBL" id="FXWG01000003">
    <property type="protein sequence ID" value="SMQ74604.1"/>
    <property type="molecule type" value="Genomic_DNA"/>
</dbReference>
<evidence type="ECO:0000313" key="2">
    <source>
        <dbReference type="Proteomes" id="UP000194420"/>
    </source>
</evidence>
<dbReference type="RefSeq" id="WP_086438631.1">
    <property type="nucleotide sequence ID" value="NZ_FXWG01000003.1"/>
</dbReference>
<proteinExistence type="predicted"/>
<name>A0A1Y6FI20_9SPHN</name>
<dbReference type="Proteomes" id="UP000194420">
    <property type="component" value="Unassembled WGS sequence"/>
</dbReference>
<evidence type="ECO:0000313" key="1">
    <source>
        <dbReference type="EMBL" id="SMQ74604.1"/>
    </source>
</evidence>
<organism evidence="1 2">
    <name type="scientific">Altererythrobacter xiamenensis</name>
    <dbReference type="NCBI Taxonomy" id="1316679"/>
    <lineage>
        <taxon>Bacteria</taxon>
        <taxon>Pseudomonadati</taxon>
        <taxon>Pseudomonadota</taxon>
        <taxon>Alphaproteobacteria</taxon>
        <taxon>Sphingomonadales</taxon>
        <taxon>Erythrobacteraceae</taxon>
        <taxon>Altererythrobacter</taxon>
    </lineage>
</organism>
<gene>
    <name evidence="1" type="ORF">SAMN06297468_2795</name>
</gene>
<keyword evidence="2" id="KW-1185">Reference proteome</keyword>